<accession>A0A318LMF2</accession>
<protein>
    <recommendedName>
        <fullName evidence="1">SnoaL-like domain-containing protein</fullName>
    </recommendedName>
</protein>
<evidence type="ECO:0000313" key="3">
    <source>
        <dbReference type="Proteomes" id="UP000247892"/>
    </source>
</evidence>
<comment type="caution">
    <text evidence="2">The sequence shown here is derived from an EMBL/GenBank/DDBJ whole genome shotgun (WGS) entry which is preliminary data.</text>
</comment>
<dbReference type="RefSeq" id="WP_110335656.1">
    <property type="nucleotide sequence ID" value="NZ_JBHVKT010000115.1"/>
</dbReference>
<reference evidence="2 3" key="1">
    <citation type="submission" date="2016-07" db="EMBL/GenBank/DDBJ databases">
        <title>Draft genome sequence of Prauserella sp. YIM 121212, isolated from alkaline soil.</title>
        <authorList>
            <person name="Ruckert C."/>
            <person name="Albersmeier A."/>
            <person name="Jiang C.-L."/>
            <person name="Jiang Y."/>
            <person name="Kalinowski J."/>
            <person name="Schneider O."/>
            <person name="Winkler A."/>
            <person name="Zotchev S.B."/>
        </authorList>
    </citation>
    <scope>NUCLEOTIDE SEQUENCE [LARGE SCALE GENOMIC DNA]</scope>
    <source>
        <strain evidence="2 3">YIM 121212</strain>
    </source>
</reference>
<organism evidence="2 3">
    <name type="scientific">Prauserella flavalba</name>
    <dbReference type="NCBI Taxonomy" id="1477506"/>
    <lineage>
        <taxon>Bacteria</taxon>
        <taxon>Bacillati</taxon>
        <taxon>Actinomycetota</taxon>
        <taxon>Actinomycetes</taxon>
        <taxon>Pseudonocardiales</taxon>
        <taxon>Pseudonocardiaceae</taxon>
        <taxon>Prauserella</taxon>
    </lineage>
</organism>
<dbReference type="Proteomes" id="UP000247892">
    <property type="component" value="Unassembled WGS sequence"/>
</dbReference>
<dbReference type="PANTHER" id="PTHR41252:SF1">
    <property type="entry name" value="BLR2505 PROTEIN"/>
    <property type="match status" value="1"/>
</dbReference>
<dbReference type="Gene3D" id="3.10.450.50">
    <property type="match status" value="1"/>
</dbReference>
<sequence length="132" mass="14626">MTTRETVDALFARLARGDLAGTRALFADHVDWDIPGATGIVPWIGRRRTGDEAAAFYATLDEHLERDIFEVERVFVDGEHAVATGHLRSVVRTTGRVIETPFTIQLTVVGGRITRYLILEDSHAVAEAARPR</sequence>
<dbReference type="InterPro" id="IPR032710">
    <property type="entry name" value="NTF2-like_dom_sf"/>
</dbReference>
<keyword evidence="3" id="KW-1185">Reference proteome</keyword>
<dbReference type="Pfam" id="PF12680">
    <property type="entry name" value="SnoaL_2"/>
    <property type="match status" value="1"/>
</dbReference>
<evidence type="ECO:0000259" key="1">
    <source>
        <dbReference type="Pfam" id="PF12680"/>
    </source>
</evidence>
<name>A0A318LMF2_9PSEU</name>
<dbReference type="AlphaFoldDB" id="A0A318LMF2"/>
<dbReference type="PANTHER" id="PTHR41252">
    <property type="entry name" value="BLR2505 PROTEIN"/>
    <property type="match status" value="1"/>
</dbReference>
<dbReference type="OrthoDB" id="8722217at2"/>
<gene>
    <name evidence="2" type="ORF">BA062_09120</name>
</gene>
<proteinExistence type="predicted"/>
<feature type="domain" description="SnoaL-like" evidence="1">
    <location>
        <begin position="7"/>
        <end position="116"/>
    </location>
</feature>
<evidence type="ECO:0000313" key="2">
    <source>
        <dbReference type="EMBL" id="PXY35653.1"/>
    </source>
</evidence>
<dbReference type="EMBL" id="MASU01000005">
    <property type="protein sequence ID" value="PXY35653.1"/>
    <property type="molecule type" value="Genomic_DNA"/>
</dbReference>
<dbReference type="SUPFAM" id="SSF54427">
    <property type="entry name" value="NTF2-like"/>
    <property type="match status" value="1"/>
</dbReference>
<dbReference type="InterPro" id="IPR037401">
    <property type="entry name" value="SnoaL-like"/>
</dbReference>